<sequence length="108" mass="11745">MSKVNRGNNDKPRLCRFGYVDYIVLASSLAIAVAEEVDATDLNILASFFATFSDELALIAAVKEGCTPDSDSNSSEEITFVPPVPATGGSRSKSKVKKRKKVKKYKKI</sequence>
<dbReference type="OrthoDB" id="1756381at2"/>
<dbReference type="PATRIC" id="fig|1629550.3.peg.732"/>
<reference evidence="2 3" key="1">
    <citation type="submission" date="2015-04" db="EMBL/GenBank/DDBJ databases">
        <title>Microcin producing Clostridium sp. JC272T.</title>
        <authorList>
            <person name="Jyothsna T."/>
            <person name="Sasikala C."/>
            <person name="Ramana C."/>
        </authorList>
    </citation>
    <scope>NUCLEOTIDE SEQUENCE [LARGE SCALE GENOMIC DNA]</scope>
    <source>
        <strain evidence="2 3">JC272</strain>
    </source>
</reference>
<dbReference type="EMBL" id="LBBT01000141">
    <property type="protein sequence ID" value="KKY01879.1"/>
    <property type="molecule type" value="Genomic_DNA"/>
</dbReference>
<dbReference type="Proteomes" id="UP000034407">
    <property type="component" value="Unassembled WGS sequence"/>
</dbReference>
<feature type="compositionally biased region" description="Basic residues" evidence="1">
    <location>
        <begin position="92"/>
        <end position="108"/>
    </location>
</feature>
<comment type="caution">
    <text evidence="2">The sequence shown here is derived from an EMBL/GenBank/DDBJ whole genome shotgun (WGS) entry which is preliminary data.</text>
</comment>
<organism evidence="2 3">
    <name type="scientific">Paraclostridium benzoelyticum</name>
    <dbReference type="NCBI Taxonomy" id="1629550"/>
    <lineage>
        <taxon>Bacteria</taxon>
        <taxon>Bacillati</taxon>
        <taxon>Bacillota</taxon>
        <taxon>Clostridia</taxon>
        <taxon>Peptostreptococcales</taxon>
        <taxon>Peptostreptococcaceae</taxon>
        <taxon>Paraclostridium</taxon>
    </lineage>
</organism>
<protein>
    <submittedName>
        <fullName evidence="2">Uncharacterized protein</fullName>
    </submittedName>
</protein>
<dbReference type="RefSeq" id="WP_046822546.1">
    <property type="nucleotide sequence ID" value="NZ_LBBT01000141.1"/>
</dbReference>
<feature type="region of interest" description="Disordered" evidence="1">
    <location>
        <begin position="67"/>
        <end position="108"/>
    </location>
</feature>
<evidence type="ECO:0000256" key="1">
    <source>
        <dbReference type="SAM" id="MobiDB-lite"/>
    </source>
</evidence>
<keyword evidence="3" id="KW-1185">Reference proteome</keyword>
<evidence type="ECO:0000313" key="3">
    <source>
        <dbReference type="Proteomes" id="UP000034407"/>
    </source>
</evidence>
<dbReference type="AlphaFoldDB" id="A0A0M3DKA7"/>
<accession>A0A0M3DKA7</accession>
<evidence type="ECO:0000313" key="2">
    <source>
        <dbReference type="EMBL" id="KKY01879.1"/>
    </source>
</evidence>
<proteinExistence type="predicted"/>
<gene>
    <name evidence="2" type="ORF">VN21_06450</name>
</gene>
<name>A0A0M3DKA7_9FIRM</name>